<dbReference type="Proteomes" id="UP000498740">
    <property type="component" value="Unassembled WGS sequence"/>
</dbReference>
<name>A0A7J0D4C4_STRMI</name>
<comment type="caution">
    <text evidence="2">The sequence shown here is derived from an EMBL/GenBank/DDBJ whole genome shotgun (WGS) entry which is preliminary data.</text>
</comment>
<feature type="region of interest" description="Disordered" evidence="1">
    <location>
        <begin position="1"/>
        <end position="28"/>
    </location>
</feature>
<dbReference type="AlphaFoldDB" id="A0A7J0D4C4"/>
<evidence type="ECO:0000256" key="1">
    <source>
        <dbReference type="SAM" id="MobiDB-lite"/>
    </source>
</evidence>
<protein>
    <submittedName>
        <fullName evidence="2">Uncharacterized protein</fullName>
    </submittedName>
</protein>
<proteinExistence type="predicted"/>
<dbReference type="EMBL" id="BLWD01000002">
    <property type="protein sequence ID" value="GFN09349.1"/>
    <property type="molecule type" value="Genomic_DNA"/>
</dbReference>
<accession>A0A7J0D4C4</accession>
<organism evidence="2 3">
    <name type="scientific">Streptomyces microflavus</name>
    <name type="common">Streptomyces lipmanii</name>
    <dbReference type="NCBI Taxonomy" id="1919"/>
    <lineage>
        <taxon>Bacteria</taxon>
        <taxon>Bacillati</taxon>
        <taxon>Actinomycetota</taxon>
        <taxon>Actinomycetes</taxon>
        <taxon>Kitasatosporales</taxon>
        <taxon>Streptomycetaceae</taxon>
        <taxon>Streptomyces</taxon>
    </lineage>
</organism>
<reference evidence="2 3" key="1">
    <citation type="submission" date="2020-05" db="EMBL/GenBank/DDBJ databases">
        <title>Whole genome shotgun sequence of Streptomyces microflavus NBRC 13062.</title>
        <authorList>
            <person name="Komaki H."/>
            <person name="Tamura T."/>
        </authorList>
    </citation>
    <scope>NUCLEOTIDE SEQUENCE [LARGE SCALE GENOMIC DNA]</scope>
    <source>
        <strain evidence="2 3">NBRC 13062</strain>
    </source>
</reference>
<evidence type="ECO:0000313" key="3">
    <source>
        <dbReference type="Proteomes" id="UP000498740"/>
    </source>
</evidence>
<sequence length="117" mass="11808">MPAAAALPPGSLPGGSGADGRSTAKPVPVSGLAAGEAVLRTVHPWFTGIEGPMTKSPAVSSVAHQLGCGARVLSRLLDLGGDRPGRASPAWSGWSATRYEDETVGFAVDVRLTMAVS</sequence>
<evidence type="ECO:0000313" key="2">
    <source>
        <dbReference type="EMBL" id="GFN09349.1"/>
    </source>
</evidence>
<gene>
    <name evidence="2" type="ORF">Smic_79050</name>
</gene>